<dbReference type="AlphaFoldDB" id="A0A848CYC9"/>
<dbReference type="EMBL" id="JABAGO010000019">
    <property type="protein sequence ID" value="NME98837.1"/>
    <property type="molecule type" value="Genomic_DNA"/>
</dbReference>
<name>A0A848CYC9_ANEAE</name>
<accession>A0A848CYC9</accession>
<gene>
    <name evidence="1" type="ORF">HF838_11250</name>
</gene>
<reference evidence="1 2" key="1">
    <citation type="submission" date="2020-04" db="EMBL/GenBank/DDBJ databases">
        <authorList>
            <person name="Hitch T.C.A."/>
            <person name="Wylensek D."/>
            <person name="Clavel T."/>
        </authorList>
    </citation>
    <scope>NUCLEOTIDE SEQUENCE [LARGE SCALE GENOMIC DNA]</scope>
    <source>
        <strain evidence="1 2">WB01_D5_05</strain>
    </source>
</reference>
<dbReference type="RefSeq" id="WP_168975274.1">
    <property type="nucleotide sequence ID" value="NZ_JABAGO010000019.1"/>
</dbReference>
<comment type="caution">
    <text evidence="1">The sequence shown here is derived from an EMBL/GenBank/DDBJ whole genome shotgun (WGS) entry which is preliminary data.</text>
</comment>
<dbReference type="Proteomes" id="UP000561326">
    <property type="component" value="Unassembled WGS sequence"/>
</dbReference>
<organism evidence="1 2">
    <name type="scientific">Aneurinibacillus aneurinilyticus</name>
    <name type="common">Bacillus aneurinolyticus</name>
    <dbReference type="NCBI Taxonomy" id="1391"/>
    <lineage>
        <taxon>Bacteria</taxon>
        <taxon>Bacillati</taxon>
        <taxon>Bacillota</taxon>
        <taxon>Bacilli</taxon>
        <taxon>Bacillales</taxon>
        <taxon>Paenibacillaceae</taxon>
        <taxon>Aneurinibacillus group</taxon>
        <taxon>Aneurinibacillus</taxon>
    </lineage>
</organism>
<evidence type="ECO:0000313" key="1">
    <source>
        <dbReference type="EMBL" id="NME98837.1"/>
    </source>
</evidence>
<evidence type="ECO:0000313" key="2">
    <source>
        <dbReference type="Proteomes" id="UP000561326"/>
    </source>
</evidence>
<proteinExistence type="predicted"/>
<sequence>MKVKPADMAVRTALLKVYNFKCVYSGEPLDYEDLTIDHIIPESLANKPEKLRAYLDQLGITDDPYELNSIYNLVPAKYRINRQKSDDLLDTNFALTLIHLAKRKAPQVIEEIKKFRIKKCFSRSIEEVREYVLKTHKRKAEEIYDIVANDKEGFEEKRKVFSCENSCRYVHNSRRISLTAFLPCYPDLYGSCMVTFRSLKIRDAAITLNHDQILKSLFLGLNTDPSLGLRGFIVGQTEEEEIVYIQLANTRFPLTIGELQEFCNIVDDFSKEYLKELQEIEKKLGTYFFDKSKTITDGYRLLKVNRNLWRKMIDFACEFDYEKGDSQWNIFDKNSSYIKVYNAFPTEKCDEGHHVFLHAEQDENYSASLKHPDNETWIVWEGIRDYGFRDKLENINERKYWDALTTYNWLTKEFIPYVIYYYEKGEKQNSFWIRFKKEKICSDPIKMFDIGDYIYDGKVRKYRRLESIETREELLDLVEHLQYFYNASNQRMYMSATELGNIYKAVSLCLLYISLDEYQYINSKLGFTAGSVGQEISREIQEYVKGLKDGVINCFTIDLILRCTVVLLRDGEGYLNRQEIQTVVGYLTPLFERQNLLEAIQRLQQSSD</sequence>
<dbReference type="Gene3D" id="1.10.30.50">
    <property type="match status" value="1"/>
</dbReference>
<protein>
    <submittedName>
        <fullName evidence="1">Uncharacterized protein</fullName>
    </submittedName>
</protein>